<dbReference type="GO" id="GO:0006979">
    <property type="term" value="P:response to oxidative stress"/>
    <property type="evidence" value="ECO:0007669"/>
    <property type="project" value="InterPro"/>
</dbReference>
<evidence type="ECO:0000313" key="3">
    <source>
        <dbReference type="EMBL" id="CAL4122586.1"/>
    </source>
</evidence>
<dbReference type="PANTHER" id="PTHR11475:SF114">
    <property type="entry name" value="PEROXIDASE-LIKE PROTEIN"/>
    <property type="match status" value="1"/>
</dbReference>
<dbReference type="SUPFAM" id="SSF48113">
    <property type="entry name" value="Heme-dependent peroxidases"/>
    <property type="match status" value="1"/>
</dbReference>
<keyword evidence="1" id="KW-0560">Oxidoreductase</keyword>
<dbReference type="AlphaFoldDB" id="A0AAV2RGB6"/>
<organism evidence="3 4">
    <name type="scientific">Meganyctiphanes norvegica</name>
    <name type="common">Northern krill</name>
    <name type="synonym">Thysanopoda norvegica</name>
    <dbReference type="NCBI Taxonomy" id="48144"/>
    <lineage>
        <taxon>Eukaryota</taxon>
        <taxon>Metazoa</taxon>
        <taxon>Ecdysozoa</taxon>
        <taxon>Arthropoda</taxon>
        <taxon>Crustacea</taxon>
        <taxon>Multicrustacea</taxon>
        <taxon>Malacostraca</taxon>
        <taxon>Eumalacostraca</taxon>
        <taxon>Eucarida</taxon>
        <taxon>Euphausiacea</taxon>
        <taxon>Euphausiidae</taxon>
        <taxon>Meganyctiphanes</taxon>
    </lineage>
</organism>
<evidence type="ECO:0000256" key="2">
    <source>
        <dbReference type="SAM" id="SignalP"/>
    </source>
</evidence>
<keyword evidence="2" id="KW-0732">Signal</keyword>
<feature type="non-terminal residue" evidence="3">
    <location>
        <position position="306"/>
    </location>
</feature>
<dbReference type="InterPro" id="IPR019791">
    <property type="entry name" value="Haem_peroxidase_animal"/>
</dbReference>
<dbReference type="EMBL" id="CAXKWB010020433">
    <property type="protein sequence ID" value="CAL4122586.1"/>
    <property type="molecule type" value="Genomic_DNA"/>
</dbReference>
<sequence>MLKINRLFTLVFLGTIWNLVFAEEAKSSATVSLPSFEVIESVMRTSFENISRAHLLGGGSRGRGEAQEAMSYLSHSIHAPNAYSWKLNCVWEAMSHAASHLHELNETLPDARLSADTLNELVDRYGGSLCSRLSKDECGANYAEINCNSTYEYRSVNGTCNNLKNTRWGSAPIPFERYLQPAYGDGTESFRKSKNGKDLPNPRKISRILSNSKKRKTPKVTLMVMHWGQFIDHDVTLTPVMELHEPVDGSKSILCCDKGLYANSDPQQLGKACRPIDVENDAYFRQDNRQCLHFVRSMPTTRGCSF</sequence>
<proteinExistence type="predicted"/>
<reference evidence="3 4" key="1">
    <citation type="submission" date="2024-05" db="EMBL/GenBank/DDBJ databases">
        <authorList>
            <person name="Wallberg A."/>
        </authorList>
    </citation>
    <scope>NUCLEOTIDE SEQUENCE [LARGE SCALE GENOMIC DNA]</scope>
</reference>
<dbReference type="Gene3D" id="1.10.640.10">
    <property type="entry name" value="Haem peroxidase domain superfamily, animal type"/>
    <property type="match status" value="1"/>
</dbReference>
<name>A0AAV2RGB6_MEGNR</name>
<dbReference type="InterPro" id="IPR037120">
    <property type="entry name" value="Haem_peroxidase_sf_animal"/>
</dbReference>
<protein>
    <submittedName>
        <fullName evidence="3">Uncharacterized protein</fullName>
    </submittedName>
</protein>
<evidence type="ECO:0000313" key="4">
    <source>
        <dbReference type="Proteomes" id="UP001497623"/>
    </source>
</evidence>
<accession>A0AAV2RGB6</accession>
<feature type="signal peptide" evidence="2">
    <location>
        <begin position="1"/>
        <end position="22"/>
    </location>
</feature>
<evidence type="ECO:0000256" key="1">
    <source>
        <dbReference type="ARBA" id="ARBA00022559"/>
    </source>
</evidence>
<comment type="caution">
    <text evidence="3">The sequence shown here is derived from an EMBL/GenBank/DDBJ whole genome shotgun (WGS) entry which is preliminary data.</text>
</comment>
<feature type="chain" id="PRO_5043685372" evidence="2">
    <location>
        <begin position="23"/>
        <end position="306"/>
    </location>
</feature>
<dbReference type="Proteomes" id="UP001497623">
    <property type="component" value="Unassembled WGS sequence"/>
</dbReference>
<dbReference type="GO" id="GO:0004601">
    <property type="term" value="F:peroxidase activity"/>
    <property type="evidence" value="ECO:0007669"/>
    <property type="project" value="UniProtKB-KW"/>
</dbReference>
<dbReference type="Pfam" id="PF03098">
    <property type="entry name" value="An_peroxidase"/>
    <property type="match status" value="1"/>
</dbReference>
<dbReference type="GO" id="GO:0020037">
    <property type="term" value="F:heme binding"/>
    <property type="evidence" value="ECO:0007669"/>
    <property type="project" value="InterPro"/>
</dbReference>
<dbReference type="InterPro" id="IPR010255">
    <property type="entry name" value="Haem_peroxidase_sf"/>
</dbReference>
<dbReference type="PROSITE" id="PS50292">
    <property type="entry name" value="PEROXIDASE_3"/>
    <property type="match status" value="1"/>
</dbReference>
<keyword evidence="1" id="KW-0575">Peroxidase</keyword>
<gene>
    <name evidence="3" type="ORF">MNOR_LOCUS23308</name>
</gene>
<dbReference type="PANTHER" id="PTHR11475">
    <property type="entry name" value="OXIDASE/PEROXIDASE"/>
    <property type="match status" value="1"/>
</dbReference>
<keyword evidence="4" id="KW-1185">Reference proteome</keyword>